<feature type="compositionally biased region" description="Polar residues" evidence="2">
    <location>
        <begin position="266"/>
        <end position="275"/>
    </location>
</feature>
<feature type="region of interest" description="Disordered" evidence="2">
    <location>
        <begin position="1"/>
        <end position="26"/>
    </location>
</feature>
<gene>
    <name evidence="3" type="ORF">RRF57_002130</name>
</gene>
<feature type="compositionally biased region" description="Basic and acidic residues" evidence="2">
    <location>
        <begin position="374"/>
        <end position="392"/>
    </location>
</feature>
<keyword evidence="4" id="KW-1185">Reference proteome</keyword>
<evidence type="ECO:0000256" key="1">
    <source>
        <dbReference type="SAM" id="Coils"/>
    </source>
</evidence>
<accession>A0AAN7U5W7</accession>
<name>A0AAN7U5W7_9PEZI</name>
<feature type="compositionally biased region" description="Polar residues" evidence="2">
    <location>
        <begin position="132"/>
        <end position="145"/>
    </location>
</feature>
<feature type="compositionally biased region" description="Polar residues" evidence="2">
    <location>
        <begin position="297"/>
        <end position="318"/>
    </location>
</feature>
<evidence type="ECO:0000313" key="4">
    <source>
        <dbReference type="Proteomes" id="UP001305414"/>
    </source>
</evidence>
<evidence type="ECO:0000313" key="3">
    <source>
        <dbReference type="EMBL" id="KAK5626415.1"/>
    </source>
</evidence>
<organism evidence="3 4">
    <name type="scientific">Xylaria bambusicola</name>
    <dbReference type="NCBI Taxonomy" id="326684"/>
    <lineage>
        <taxon>Eukaryota</taxon>
        <taxon>Fungi</taxon>
        <taxon>Dikarya</taxon>
        <taxon>Ascomycota</taxon>
        <taxon>Pezizomycotina</taxon>
        <taxon>Sordariomycetes</taxon>
        <taxon>Xylariomycetidae</taxon>
        <taxon>Xylariales</taxon>
        <taxon>Xylariaceae</taxon>
        <taxon>Xylaria</taxon>
    </lineage>
</organism>
<sequence length="590" mass="67176">MATHSSPRSQHSERFKNQPYSQESATLKQNFLAPLGDSQETHVTSNWDDDFLVPLEDSQDTQDLTPKRRNDSYSRVVSMVNQSTQPDTSHFITRPLFESPSDFQHGFQYSKAPIPQKLLSRLNPPRDGVGGQENSKSGYSMTTRHASSHEIDPETMEATSSDSRVSHRVKDKVGKIESAQNMNESGDISVPNKPPFESVKATNEQFDESSPRATALRPLFQNNSPSHDIFAPFHQIKARVSSPASRNPRLPKGFAAIQRKALIQSNNSNHLNPPTNHHKPRAIKGPPGSNPPRAQQHAASTPGTSHMQRGQHQVQPNGTAAPDRSPDSSVFEALTTGEGKFVQTTHSPAQETRKDDNLLPRPMSQASNISKIRAPQEKEQNRIRRQPNDRSMEGGNTFRELTEAWNRHFSHEIKRNAHWQEKMDDMVAQLAERDEKVDEYLERIQIQEQIIADLENTKVQDLAKQREQQVAITELDEQRQRLREKMKDYRTRLNEVTNEQQSIFKYFQPRYHDLREQMSQADTKHQESLKQALCATEQVRDKLQKSMKEVQTLSQQEIQNCEPTIPQLLLQLISSSTFRDPNSSNKASRA</sequence>
<evidence type="ECO:0000256" key="2">
    <source>
        <dbReference type="SAM" id="MobiDB-lite"/>
    </source>
</evidence>
<dbReference type="EMBL" id="JAWHQM010000003">
    <property type="protein sequence ID" value="KAK5626415.1"/>
    <property type="molecule type" value="Genomic_DNA"/>
</dbReference>
<feature type="region of interest" description="Disordered" evidence="2">
    <location>
        <begin position="266"/>
        <end position="395"/>
    </location>
</feature>
<reference evidence="3 4" key="1">
    <citation type="submission" date="2023-10" db="EMBL/GenBank/DDBJ databases">
        <title>Draft genome sequence of Xylaria bambusicola isolate GMP-LS, the root and basal stem rot pathogen of sugarcane in Indonesia.</title>
        <authorList>
            <person name="Selvaraj P."/>
            <person name="Muralishankar V."/>
            <person name="Muruganantham S."/>
            <person name="Sp S."/>
            <person name="Haryani S."/>
            <person name="Lau K.J.X."/>
            <person name="Naqvi N.I."/>
        </authorList>
    </citation>
    <scope>NUCLEOTIDE SEQUENCE [LARGE SCALE GENOMIC DNA]</scope>
    <source>
        <strain evidence="3">GMP-LS</strain>
    </source>
</reference>
<protein>
    <submittedName>
        <fullName evidence="3">Uncharacterized protein</fullName>
    </submittedName>
</protein>
<dbReference type="Proteomes" id="UP001305414">
    <property type="component" value="Unassembled WGS sequence"/>
</dbReference>
<feature type="coiled-coil region" evidence="1">
    <location>
        <begin position="437"/>
        <end position="499"/>
    </location>
</feature>
<keyword evidence="1" id="KW-0175">Coiled coil</keyword>
<dbReference type="AlphaFoldDB" id="A0AAN7U5W7"/>
<comment type="caution">
    <text evidence="3">The sequence shown here is derived from an EMBL/GenBank/DDBJ whole genome shotgun (WGS) entry which is preliminary data.</text>
</comment>
<feature type="region of interest" description="Disordered" evidence="2">
    <location>
        <begin position="122"/>
        <end position="168"/>
    </location>
</feature>
<feature type="region of interest" description="Disordered" evidence="2">
    <location>
        <begin position="180"/>
        <end position="211"/>
    </location>
</feature>
<proteinExistence type="predicted"/>